<feature type="chain" id="PRO_5046528903" description="DUF1223 domain-containing protein" evidence="1">
    <location>
        <begin position="29"/>
        <end position="247"/>
    </location>
</feature>
<dbReference type="PANTHER" id="PTHR36057:SF1">
    <property type="entry name" value="LIPOPROTEIN LIPID ATTACHMENT SITE-LIKE PROTEIN, PUTATIVE (DUF1223)-RELATED"/>
    <property type="match status" value="1"/>
</dbReference>
<sequence length="247" mass="27119">MRWFSVNRLTGVLLAAGIGFATSLSAQAETPKAVVELFTSQGCSSCPPADQFLEELVSDQKDVVTLSYHVDYWDYFGWKDTLGSPVFTQRQKDYAKSRGDAQIYTPQVVVNGRGHMVGSDRGSVKNAIRKSSGMSVQVEAMLDDNALEVQLSGSLKQPDKKADVYLLGIDKEAVVEIQRGENAGTTQTYKNVVRSIMPIGMWSGTAEVFRLPRTALKMFDSKNWAVLVQTNSGEMPGEIIGAAFYDK</sequence>
<feature type="signal peptide" evidence="1">
    <location>
        <begin position="1"/>
        <end position="28"/>
    </location>
</feature>
<keyword evidence="1" id="KW-0732">Signal</keyword>
<reference evidence="2 3" key="1">
    <citation type="submission" date="2016-10" db="EMBL/GenBank/DDBJ databases">
        <authorList>
            <person name="Varghese N."/>
            <person name="Submissions S."/>
        </authorList>
    </citation>
    <scope>NUCLEOTIDE SEQUENCE [LARGE SCALE GENOMIC DNA]</scope>
    <source>
        <strain evidence="2 3">DSM 16392</strain>
    </source>
</reference>
<evidence type="ECO:0008006" key="4">
    <source>
        <dbReference type="Google" id="ProtNLM"/>
    </source>
</evidence>
<name>A0A1I3V4G6_9HYPH</name>
<dbReference type="InterPro" id="IPR036249">
    <property type="entry name" value="Thioredoxin-like_sf"/>
</dbReference>
<dbReference type="SUPFAM" id="SSF52833">
    <property type="entry name" value="Thioredoxin-like"/>
    <property type="match status" value="1"/>
</dbReference>
<dbReference type="EMBL" id="FOSK01000001">
    <property type="protein sequence ID" value="SFJ90368.1"/>
    <property type="molecule type" value="Genomic_DNA"/>
</dbReference>
<dbReference type="RefSeq" id="WP_093516085.1">
    <property type="nucleotide sequence ID" value="NZ_FOSK01000001.1"/>
</dbReference>
<accession>A0A1I3V4G6</accession>
<dbReference type="InterPro" id="IPR010634">
    <property type="entry name" value="DUF1223"/>
</dbReference>
<protein>
    <recommendedName>
        <fullName evidence="4">DUF1223 domain-containing protein</fullName>
    </recommendedName>
</protein>
<comment type="caution">
    <text evidence="2">The sequence shown here is derived from an EMBL/GenBank/DDBJ whole genome shotgun (WGS) entry which is preliminary data.</text>
</comment>
<keyword evidence="3" id="KW-1185">Reference proteome</keyword>
<dbReference type="Proteomes" id="UP000199598">
    <property type="component" value="Unassembled WGS sequence"/>
</dbReference>
<dbReference type="Pfam" id="PF06764">
    <property type="entry name" value="DUF1223"/>
    <property type="match status" value="1"/>
</dbReference>
<evidence type="ECO:0000256" key="1">
    <source>
        <dbReference type="SAM" id="SignalP"/>
    </source>
</evidence>
<organism evidence="2 3">
    <name type="scientific">Pseudovibrio ascidiaceicola</name>
    <dbReference type="NCBI Taxonomy" id="285279"/>
    <lineage>
        <taxon>Bacteria</taxon>
        <taxon>Pseudomonadati</taxon>
        <taxon>Pseudomonadota</taxon>
        <taxon>Alphaproteobacteria</taxon>
        <taxon>Hyphomicrobiales</taxon>
        <taxon>Stappiaceae</taxon>
        <taxon>Pseudovibrio</taxon>
    </lineage>
</organism>
<evidence type="ECO:0000313" key="2">
    <source>
        <dbReference type="EMBL" id="SFJ90368.1"/>
    </source>
</evidence>
<dbReference type="PANTHER" id="PTHR36057">
    <property type="match status" value="1"/>
</dbReference>
<gene>
    <name evidence="2" type="ORF">SAMN04488518_101203</name>
</gene>
<evidence type="ECO:0000313" key="3">
    <source>
        <dbReference type="Proteomes" id="UP000199598"/>
    </source>
</evidence>
<proteinExistence type="predicted"/>